<gene>
    <name evidence="2" type="ORF">Cenrod_2433</name>
</gene>
<dbReference type="KEGG" id="cbx:Cenrod_2433"/>
<dbReference type="Proteomes" id="UP000017184">
    <property type="component" value="Chromosome"/>
</dbReference>
<dbReference type="STRING" id="946483.Cenrod_2433"/>
<dbReference type="InterPro" id="IPR018873">
    <property type="entry name" value="KilA-N_DNA-bd_domain"/>
</dbReference>
<keyword evidence="3" id="KW-1185">Reference proteome</keyword>
<reference evidence="2 3" key="1">
    <citation type="journal article" date="2013" name="Genome Biol.">
        <title>Genomic analysis reveals key aspects of prokaryotic symbiosis in the phototrophic consortium "Chlorochromatium aggregatum".</title>
        <authorList>
            <person name="Liu Z."/>
            <person name="Muller J."/>
            <person name="Li T."/>
            <person name="Alvey R.M."/>
            <person name="Vogl K."/>
            <person name="Frigaard N.U."/>
            <person name="Rockwell N.C."/>
            <person name="Boyd E.S."/>
            <person name="Tomsho L.P."/>
            <person name="Schuster S.C."/>
            <person name="Henke P."/>
            <person name="Rohde M."/>
            <person name="Overmann J."/>
            <person name="Bryant D.A."/>
        </authorList>
    </citation>
    <scope>NUCLEOTIDE SEQUENCE [LARGE SCALE GENOMIC DNA]</scope>
    <source>
        <strain evidence="2">CR</strain>
    </source>
</reference>
<protein>
    <submittedName>
        <fullName evidence="2">DNA-binding domain protein</fullName>
    </submittedName>
</protein>
<organism evidence="2 3">
    <name type="scientific">Candidatus Symbiobacter mobilis CR</name>
    <dbReference type="NCBI Taxonomy" id="946483"/>
    <lineage>
        <taxon>Bacteria</taxon>
        <taxon>Pseudomonadati</taxon>
        <taxon>Pseudomonadota</taxon>
        <taxon>Betaproteobacteria</taxon>
        <taxon>Burkholderiales</taxon>
        <taxon>Comamonadaceae</taxon>
    </lineage>
</organism>
<dbReference type="eggNOG" id="COG1502">
    <property type="taxonomic scope" value="Bacteria"/>
</dbReference>
<evidence type="ECO:0000259" key="1">
    <source>
        <dbReference type="Pfam" id="PF10543"/>
    </source>
</evidence>
<dbReference type="PATRIC" id="fig|946483.4.peg.2453"/>
<evidence type="ECO:0000313" key="2">
    <source>
        <dbReference type="EMBL" id="AGX88490.1"/>
    </source>
</evidence>
<keyword evidence="2" id="KW-0238">DNA-binding</keyword>
<dbReference type="EMBL" id="CP004885">
    <property type="protein sequence ID" value="AGX88490.1"/>
    <property type="molecule type" value="Genomic_DNA"/>
</dbReference>
<name>U5NB01_9BURK</name>
<dbReference type="RefSeq" id="WP_022776301.1">
    <property type="nucleotide sequence ID" value="NC_022576.1"/>
</dbReference>
<sequence>MSDSSLILADNIQRHIYTIRGIQVMFDEELAKLYGVETKRLNEQVKRNIERFPAEFMFQPSEAELENLRSQFATSSWGGRRHSPYVFTEQGIAMLSAVLRSETAVKVSVQIMNAFVAMRRFLLSNAQVFQRLDSLELWQAQTDQKVERLLNAIEDQSVIPKQGIFYDGQVFDAYAFVADLIRAAGRRIILIDNYVDESVLLLLAKRKAGVSVQLLTRTISRELSQDIDKFNAQYPPIEAREFTLAHDRFLIIDDDIYHIGASLKDLGKKWFAFSRMEMGVMEMLGRVGL</sequence>
<proteinExistence type="predicted"/>
<feature type="domain" description="KilA-N DNA-binding" evidence="1">
    <location>
        <begin position="15"/>
        <end position="98"/>
    </location>
</feature>
<dbReference type="GO" id="GO:0003677">
    <property type="term" value="F:DNA binding"/>
    <property type="evidence" value="ECO:0007669"/>
    <property type="project" value="UniProtKB-KW"/>
</dbReference>
<dbReference type="SUPFAM" id="SSF56024">
    <property type="entry name" value="Phospholipase D/nuclease"/>
    <property type="match status" value="1"/>
</dbReference>
<accession>U5NB01</accession>
<evidence type="ECO:0000313" key="3">
    <source>
        <dbReference type="Proteomes" id="UP000017184"/>
    </source>
</evidence>
<dbReference type="OrthoDB" id="9816206at2"/>
<dbReference type="Pfam" id="PF10543">
    <property type="entry name" value="ORF6N"/>
    <property type="match status" value="1"/>
</dbReference>
<dbReference type="HOGENOM" id="CLU_055403_0_1_4"/>
<dbReference type="AlphaFoldDB" id="U5NB01"/>